<keyword evidence="3" id="KW-1185">Reference proteome</keyword>
<dbReference type="EMBL" id="JAPEUY010000010">
    <property type="protein sequence ID" value="KAJ4369166.1"/>
    <property type="molecule type" value="Genomic_DNA"/>
</dbReference>
<dbReference type="OrthoDB" id="5226619at2759"/>
<reference evidence="2" key="1">
    <citation type="submission" date="2022-10" db="EMBL/GenBank/DDBJ databases">
        <title>Tapping the CABI collections for fungal endophytes: first genome assemblies for Collariella, Neodidymelliopsis, Ascochyta clinopodiicola, Didymella pomorum, Didymosphaeria variabile, Neocosmospora piperis and Neocucurbitaria cava.</title>
        <authorList>
            <person name="Hill R."/>
        </authorList>
    </citation>
    <scope>NUCLEOTIDE SEQUENCE</scope>
    <source>
        <strain evidence="2">IMI 356814</strain>
    </source>
</reference>
<dbReference type="Proteomes" id="UP001140560">
    <property type="component" value="Unassembled WGS sequence"/>
</dbReference>
<feature type="signal peptide" evidence="1">
    <location>
        <begin position="1"/>
        <end position="20"/>
    </location>
</feature>
<keyword evidence="1" id="KW-0732">Signal</keyword>
<accession>A0A9W9CLW0</accession>
<proteinExistence type="predicted"/>
<gene>
    <name evidence="2" type="ORF">N0V83_006250</name>
</gene>
<evidence type="ECO:0000313" key="3">
    <source>
        <dbReference type="Proteomes" id="UP001140560"/>
    </source>
</evidence>
<dbReference type="AlphaFoldDB" id="A0A9W9CLW0"/>
<comment type="caution">
    <text evidence="2">The sequence shown here is derived from an EMBL/GenBank/DDBJ whole genome shotgun (WGS) entry which is preliminary data.</text>
</comment>
<evidence type="ECO:0000256" key="1">
    <source>
        <dbReference type="SAM" id="SignalP"/>
    </source>
</evidence>
<sequence length="172" mass="18047">MQFTAPSLAVILAFASSTAAAPLEARNETLQDWQVTKVSVGTPSGRPGSYPWASIVANVTDPNELNLGPASSDGSDVIVSGGSSGTNCKAEWFSGENPLGRTWPCDAVEDGYWTMTVLEGTAGFSSTDFKLKFAHVPDVLYEGGRYTATYEATGSFKVGDNLSVLITPAKVA</sequence>
<protein>
    <submittedName>
        <fullName evidence="2">Uncharacterized protein</fullName>
    </submittedName>
</protein>
<evidence type="ECO:0000313" key="2">
    <source>
        <dbReference type="EMBL" id="KAJ4369166.1"/>
    </source>
</evidence>
<organism evidence="2 3">
    <name type="scientific">Neocucurbitaria cava</name>
    <dbReference type="NCBI Taxonomy" id="798079"/>
    <lineage>
        <taxon>Eukaryota</taxon>
        <taxon>Fungi</taxon>
        <taxon>Dikarya</taxon>
        <taxon>Ascomycota</taxon>
        <taxon>Pezizomycotina</taxon>
        <taxon>Dothideomycetes</taxon>
        <taxon>Pleosporomycetidae</taxon>
        <taxon>Pleosporales</taxon>
        <taxon>Pleosporineae</taxon>
        <taxon>Cucurbitariaceae</taxon>
        <taxon>Neocucurbitaria</taxon>
    </lineage>
</organism>
<name>A0A9W9CLW0_9PLEO</name>
<feature type="chain" id="PRO_5040789280" evidence="1">
    <location>
        <begin position="21"/>
        <end position="172"/>
    </location>
</feature>